<dbReference type="InterPro" id="IPR019404">
    <property type="entry name" value="Mediator_Med11"/>
</dbReference>
<dbReference type="Gene3D" id="1.10.287.3490">
    <property type="match status" value="1"/>
</dbReference>
<comment type="subcellular location">
    <subcellularLocation>
        <location evidence="1 4">Nucleus</location>
    </subcellularLocation>
</comment>
<evidence type="ECO:0000256" key="2">
    <source>
        <dbReference type="ARBA" id="ARBA00008186"/>
    </source>
</evidence>
<feature type="compositionally biased region" description="Low complexity" evidence="5">
    <location>
        <begin position="1"/>
        <end position="18"/>
    </location>
</feature>
<evidence type="ECO:0000313" key="6">
    <source>
        <dbReference type="EMBL" id="KAF2787298.1"/>
    </source>
</evidence>
<dbReference type="GO" id="GO:0016592">
    <property type="term" value="C:mediator complex"/>
    <property type="evidence" value="ECO:0007669"/>
    <property type="project" value="InterPro"/>
</dbReference>
<evidence type="ECO:0000256" key="5">
    <source>
        <dbReference type="SAM" id="MobiDB-lite"/>
    </source>
</evidence>
<dbReference type="AlphaFoldDB" id="A0A6A6WTR6"/>
<dbReference type="Proteomes" id="UP000799757">
    <property type="component" value="Unassembled WGS sequence"/>
</dbReference>
<accession>A0A6A6WTR6</accession>
<gene>
    <name evidence="4" type="primary">MED11</name>
    <name evidence="6" type="ORF">K505DRAFT_316962</name>
</gene>
<dbReference type="Pfam" id="PF10280">
    <property type="entry name" value="Med11"/>
    <property type="match status" value="1"/>
</dbReference>
<evidence type="ECO:0000256" key="4">
    <source>
        <dbReference type="RuleBase" id="RU364147"/>
    </source>
</evidence>
<organism evidence="6 7">
    <name type="scientific">Melanomma pulvis-pyrius CBS 109.77</name>
    <dbReference type="NCBI Taxonomy" id="1314802"/>
    <lineage>
        <taxon>Eukaryota</taxon>
        <taxon>Fungi</taxon>
        <taxon>Dikarya</taxon>
        <taxon>Ascomycota</taxon>
        <taxon>Pezizomycotina</taxon>
        <taxon>Dothideomycetes</taxon>
        <taxon>Pleosporomycetidae</taxon>
        <taxon>Pleosporales</taxon>
        <taxon>Melanommataceae</taxon>
        <taxon>Melanomma</taxon>
    </lineage>
</organism>
<protein>
    <recommendedName>
        <fullName evidence="4">Mediator of RNA polymerase II transcription subunit 11</fullName>
    </recommendedName>
    <alternativeName>
        <fullName evidence="4">Mediator complex subunit 11</fullName>
    </alternativeName>
</protein>
<comment type="similarity">
    <text evidence="2 4">Belongs to the Mediator complex subunit 11 family.</text>
</comment>
<feature type="region of interest" description="Disordered" evidence="5">
    <location>
        <begin position="1"/>
        <end position="25"/>
    </location>
</feature>
<keyword evidence="4" id="KW-0804">Transcription</keyword>
<comment type="function">
    <text evidence="4">Component of the Mediator complex, a coactivator involved in the regulated transcription of nearly all RNA polymerase II-dependent genes. Mediator functions as a bridge to convey information from gene-specific regulatory proteins to the basal RNA polymerase II transcription machinery. Mediator is recruited to promoters by direct interactions with regulatory proteins and serves as a scaffold for the assembly of a functional pre-initiation complex with RNA polymerase II and the general transcription factors.</text>
</comment>
<reference evidence="6" key="1">
    <citation type="journal article" date="2020" name="Stud. Mycol.">
        <title>101 Dothideomycetes genomes: a test case for predicting lifestyles and emergence of pathogens.</title>
        <authorList>
            <person name="Haridas S."/>
            <person name="Albert R."/>
            <person name="Binder M."/>
            <person name="Bloem J."/>
            <person name="Labutti K."/>
            <person name="Salamov A."/>
            <person name="Andreopoulos B."/>
            <person name="Baker S."/>
            <person name="Barry K."/>
            <person name="Bills G."/>
            <person name="Bluhm B."/>
            <person name="Cannon C."/>
            <person name="Castanera R."/>
            <person name="Culley D."/>
            <person name="Daum C."/>
            <person name="Ezra D."/>
            <person name="Gonzalez J."/>
            <person name="Henrissat B."/>
            <person name="Kuo A."/>
            <person name="Liang C."/>
            <person name="Lipzen A."/>
            <person name="Lutzoni F."/>
            <person name="Magnuson J."/>
            <person name="Mondo S."/>
            <person name="Nolan M."/>
            <person name="Ohm R."/>
            <person name="Pangilinan J."/>
            <person name="Park H.-J."/>
            <person name="Ramirez L."/>
            <person name="Alfaro M."/>
            <person name="Sun H."/>
            <person name="Tritt A."/>
            <person name="Yoshinaga Y."/>
            <person name="Zwiers L.-H."/>
            <person name="Turgeon B."/>
            <person name="Goodwin S."/>
            <person name="Spatafora J."/>
            <person name="Crous P."/>
            <person name="Grigoriev I."/>
        </authorList>
    </citation>
    <scope>NUCLEOTIDE SEQUENCE</scope>
    <source>
        <strain evidence="6">CBS 109.77</strain>
    </source>
</reference>
<proteinExistence type="inferred from homology"/>
<name>A0A6A6WTR6_9PLEO</name>
<comment type="subunit">
    <text evidence="4">Component of the Mediator complex.</text>
</comment>
<keyword evidence="7" id="KW-1185">Reference proteome</keyword>
<keyword evidence="3 4" id="KW-0539">Nucleus</keyword>
<sequence>MANSEESSTPAASAQAPTGPLPYRQNAANHIRDLSSVNEKIPDILRTSATAISQLTTRPVIPDPSSSLPRDIDTPTNRKLILQQCSQDLFTSVGEISAALHAQITDLHEAKVIPATQIRYIPPTTRPGQQPVETPRDSEMTVTNGGLGDLDVGILNARAGVRQAGGGEVLDRVRGILETLAKRAQEGEEERMVVDG</sequence>
<dbReference type="GO" id="GO:0003712">
    <property type="term" value="F:transcription coregulator activity"/>
    <property type="evidence" value="ECO:0007669"/>
    <property type="project" value="InterPro"/>
</dbReference>
<evidence type="ECO:0000256" key="3">
    <source>
        <dbReference type="ARBA" id="ARBA00023242"/>
    </source>
</evidence>
<keyword evidence="4" id="KW-0805">Transcription regulation</keyword>
<evidence type="ECO:0000313" key="7">
    <source>
        <dbReference type="Proteomes" id="UP000799757"/>
    </source>
</evidence>
<evidence type="ECO:0000256" key="1">
    <source>
        <dbReference type="ARBA" id="ARBA00004123"/>
    </source>
</evidence>
<dbReference type="EMBL" id="MU002336">
    <property type="protein sequence ID" value="KAF2787298.1"/>
    <property type="molecule type" value="Genomic_DNA"/>
</dbReference>
<keyword evidence="4" id="KW-0010">Activator</keyword>
<dbReference type="OrthoDB" id="5418434at2759"/>
<feature type="region of interest" description="Disordered" evidence="5">
    <location>
        <begin position="121"/>
        <end position="145"/>
    </location>
</feature>
<dbReference type="GO" id="GO:0006357">
    <property type="term" value="P:regulation of transcription by RNA polymerase II"/>
    <property type="evidence" value="ECO:0007669"/>
    <property type="project" value="InterPro"/>
</dbReference>